<sequence length="242" mass="27252">MLFSPPPFDPRKVTITYSTDTQSSNGKSAYTRCYTLTHNDFTGQLFLTIGSEYNKAQISPPYVKFLRDEVVATWKGQELHVYCFISGEGHWWLAPASLREYIFRREMPLVMDTLRYADKNLVHEHPEYNNFPVFVHFCGSHGEKGVNGTGNNRTEFWGAYATARGPVDEVTIDVDGQHATQEDMDENATLVSCLAQEIKDASCLLESRLFSRPLQARPTAIHAVPVNLKVKAATGIKQSQSK</sequence>
<dbReference type="Pfam" id="PF12638">
    <property type="entry name" value="Staygreen"/>
    <property type="match status" value="1"/>
</dbReference>
<name>A0A7S3UD38_9CHLO</name>
<reference evidence="7" key="1">
    <citation type="submission" date="2021-01" db="EMBL/GenBank/DDBJ databases">
        <authorList>
            <person name="Corre E."/>
            <person name="Pelletier E."/>
            <person name="Niang G."/>
            <person name="Scheremetjew M."/>
            <person name="Finn R."/>
            <person name="Kale V."/>
            <person name="Holt S."/>
            <person name="Cochrane G."/>
            <person name="Meng A."/>
            <person name="Brown T."/>
            <person name="Cohen L."/>
        </authorList>
    </citation>
    <scope>NUCLEOTIDE SEQUENCE</scope>
    <source>
        <strain evidence="7">CCMP1897</strain>
    </source>
</reference>
<keyword evidence="4" id="KW-0934">Plastid</keyword>
<dbReference type="InterPro" id="IPR024438">
    <property type="entry name" value="Staygreen"/>
</dbReference>
<evidence type="ECO:0000256" key="1">
    <source>
        <dbReference type="ARBA" id="ARBA00004229"/>
    </source>
</evidence>
<evidence type="ECO:0000256" key="5">
    <source>
        <dbReference type="ARBA" id="ARBA00022946"/>
    </source>
</evidence>
<feature type="domain" description="Staygreen protein" evidence="6">
    <location>
        <begin position="8"/>
        <end position="159"/>
    </location>
</feature>
<evidence type="ECO:0000256" key="2">
    <source>
        <dbReference type="ARBA" id="ARBA00009234"/>
    </source>
</evidence>
<proteinExistence type="inferred from homology"/>
<evidence type="ECO:0000256" key="3">
    <source>
        <dbReference type="ARBA" id="ARBA00022528"/>
    </source>
</evidence>
<dbReference type="GO" id="GO:0009507">
    <property type="term" value="C:chloroplast"/>
    <property type="evidence" value="ECO:0007669"/>
    <property type="project" value="UniProtKB-SubCell"/>
</dbReference>
<keyword evidence="5" id="KW-0809">Transit peptide</keyword>
<dbReference type="PANTHER" id="PTHR31750:SF4">
    <property type="entry name" value="LP06106P"/>
    <property type="match status" value="1"/>
</dbReference>
<organism evidence="7">
    <name type="scientific">Picocystis salinarum</name>
    <dbReference type="NCBI Taxonomy" id="88271"/>
    <lineage>
        <taxon>Eukaryota</taxon>
        <taxon>Viridiplantae</taxon>
        <taxon>Chlorophyta</taxon>
        <taxon>Picocystophyceae</taxon>
        <taxon>Picocystales</taxon>
        <taxon>Picocystaceae</taxon>
        <taxon>Picocystis</taxon>
    </lineage>
</organism>
<dbReference type="EMBL" id="HBIS01004128">
    <property type="protein sequence ID" value="CAE0609924.1"/>
    <property type="molecule type" value="Transcribed_RNA"/>
</dbReference>
<protein>
    <recommendedName>
        <fullName evidence="6">Staygreen protein domain-containing protein</fullName>
    </recommendedName>
</protein>
<dbReference type="PANTHER" id="PTHR31750">
    <property type="entry name" value="PROTEIN STAY-GREEN 1, CHLOROPLASTIC-RELATED"/>
    <property type="match status" value="1"/>
</dbReference>
<keyword evidence="3" id="KW-0150">Chloroplast</keyword>
<comment type="subcellular location">
    <subcellularLocation>
        <location evidence="1">Plastid</location>
        <location evidence="1">Chloroplast</location>
    </subcellularLocation>
</comment>
<evidence type="ECO:0000313" key="7">
    <source>
        <dbReference type="EMBL" id="CAE0609924.1"/>
    </source>
</evidence>
<accession>A0A7S3UD38</accession>
<comment type="similarity">
    <text evidence="2">Belongs to the staygreen family.</text>
</comment>
<gene>
    <name evidence="7" type="ORF">PSAL00342_LOCUS3743</name>
</gene>
<evidence type="ECO:0000259" key="6">
    <source>
        <dbReference type="Pfam" id="PF12638"/>
    </source>
</evidence>
<dbReference type="AlphaFoldDB" id="A0A7S3UD38"/>
<evidence type="ECO:0000256" key="4">
    <source>
        <dbReference type="ARBA" id="ARBA00022640"/>
    </source>
</evidence>